<name>A0AA38FMM0_TAXCH</name>
<sequence length="54" mass="6649">MERTIQKYKEIHTRNIKHDCNLAQPKDEKLFEKIDNMKRKEYLLQARNKFLATK</sequence>
<dbReference type="Proteomes" id="UP000824469">
    <property type="component" value="Unassembled WGS sequence"/>
</dbReference>
<reference evidence="1 2" key="1">
    <citation type="journal article" date="2021" name="Nat. Plants">
        <title>The Taxus genome provides insights into paclitaxel biosynthesis.</title>
        <authorList>
            <person name="Xiong X."/>
            <person name="Gou J."/>
            <person name="Liao Q."/>
            <person name="Li Y."/>
            <person name="Zhou Q."/>
            <person name="Bi G."/>
            <person name="Li C."/>
            <person name="Du R."/>
            <person name="Wang X."/>
            <person name="Sun T."/>
            <person name="Guo L."/>
            <person name="Liang H."/>
            <person name="Lu P."/>
            <person name="Wu Y."/>
            <person name="Zhang Z."/>
            <person name="Ro D.K."/>
            <person name="Shang Y."/>
            <person name="Huang S."/>
            <person name="Yan J."/>
        </authorList>
    </citation>
    <scope>NUCLEOTIDE SEQUENCE [LARGE SCALE GENOMIC DNA]</scope>
    <source>
        <strain evidence="1">Ta-2019</strain>
    </source>
</reference>
<gene>
    <name evidence="1" type="ORF">KI387_035413</name>
</gene>
<dbReference type="AlphaFoldDB" id="A0AA38FMM0"/>
<feature type="non-terminal residue" evidence="1">
    <location>
        <position position="1"/>
    </location>
</feature>
<evidence type="ECO:0000313" key="2">
    <source>
        <dbReference type="Proteomes" id="UP000824469"/>
    </source>
</evidence>
<keyword evidence="2" id="KW-1185">Reference proteome</keyword>
<proteinExistence type="predicted"/>
<accession>A0AA38FMM0</accession>
<protein>
    <submittedName>
        <fullName evidence="1">Uncharacterized protein</fullName>
    </submittedName>
</protein>
<dbReference type="EMBL" id="JAHRHJ020000007">
    <property type="protein sequence ID" value="KAH9307502.1"/>
    <property type="molecule type" value="Genomic_DNA"/>
</dbReference>
<comment type="caution">
    <text evidence="1">The sequence shown here is derived from an EMBL/GenBank/DDBJ whole genome shotgun (WGS) entry which is preliminary data.</text>
</comment>
<organism evidence="1 2">
    <name type="scientific">Taxus chinensis</name>
    <name type="common">Chinese yew</name>
    <name type="synonym">Taxus wallichiana var. chinensis</name>
    <dbReference type="NCBI Taxonomy" id="29808"/>
    <lineage>
        <taxon>Eukaryota</taxon>
        <taxon>Viridiplantae</taxon>
        <taxon>Streptophyta</taxon>
        <taxon>Embryophyta</taxon>
        <taxon>Tracheophyta</taxon>
        <taxon>Spermatophyta</taxon>
        <taxon>Pinopsida</taxon>
        <taxon>Pinidae</taxon>
        <taxon>Conifers II</taxon>
        <taxon>Cupressales</taxon>
        <taxon>Taxaceae</taxon>
        <taxon>Taxus</taxon>
    </lineage>
</organism>
<evidence type="ECO:0000313" key="1">
    <source>
        <dbReference type="EMBL" id="KAH9307502.1"/>
    </source>
</evidence>